<evidence type="ECO:0000313" key="2">
    <source>
        <dbReference type="Proteomes" id="UP001054837"/>
    </source>
</evidence>
<name>A0AAV4QI77_9ARAC</name>
<comment type="caution">
    <text evidence="1">The sequence shown here is derived from an EMBL/GenBank/DDBJ whole genome shotgun (WGS) entry which is preliminary data.</text>
</comment>
<protein>
    <submittedName>
        <fullName evidence="1">Uncharacterized protein</fullName>
    </submittedName>
</protein>
<reference evidence="1 2" key="1">
    <citation type="submission" date="2021-06" db="EMBL/GenBank/DDBJ databases">
        <title>Caerostris darwini draft genome.</title>
        <authorList>
            <person name="Kono N."/>
            <person name="Arakawa K."/>
        </authorList>
    </citation>
    <scope>NUCLEOTIDE SEQUENCE [LARGE SCALE GENOMIC DNA]</scope>
</reference>
<accession>A0AAV4QI77</accession>
<organism evidence="1 2">
    <name type="scientific">Caerostris darwini</name>
    <dbReference type="NCBI Taxonomy" id="1538125"/>
    <lineage>
        <taxon>Eukaryota</taxon>
        <taxon>Metazoa</taxon>
        <taxon>Ecdysozoa</taxon>
        <taxon>Arthropoda</taxon>
        <taxon>Chelicerata</taxon>
        <taxon>Arachnida</taxon>
        <taxon>Araneae</taxon>
        <taxon>Araneomorphae</taxon>
        <taxon>Entelegynae</taxon>
        <taxon>Araneoidea</taxon>
        <taxon>Araneidae</taxon>
        <taxon>Caerostris</taxon>
    </lineage>
</organism>
<dbReference type="EMBL" id="BPLQ01004576">
    <property type="protein sequence ID" value="GIY09007.1"/>
    <property type="molecule type" value="Genomic_DNA"/>
</dbReference>
<gene>
    <name evidence="1" type="ORF">CDAR_296681</name>
</gene>
<dbReference type="AlphaFoldDB" id="A0AAV4QI77"/>
<evidence type="ECO:0000313" key="1">
    <source>
        <dbReference type="EMBL" id="GIY09007.1"/>
    </source>
</evidence>
<dbReference type="Proteomes" id="UP001054837">
    <property type="component" value="Unassembled WGS sequence"/>
</dbReference>
<sequence>MALFAFSPRFEEKLGSAVASRANPGLMRGRSGFDTLALTIWCDSSHAHWSSVSHLCIVKSELRSGDPTCSQEKRVIRIWDGGKDLPVKDRKSMF</sequence>
<keyword evidence="2" id="KW-1185">Reference proteome</keyword>
<proteinExistence type="predicted"/>